<accession>A0A7U3MF19</accession>
<sequence length="804" mass="88832">MAKEMWRAVCAAISTEGRRLFDLSNKGDRATYAHLVRVARSILVGTVARGESEVKRLKAASSQIRADVFAEVPVSPDWFFGIVGVLGWTKGETCLQLSYIGRALPFGSRAVCDASIQTHRETLSIKSTTPPELLSAARLWASRWSKRFAPDFREPRSVAVQESSSLEFSRKDGGLVKSLQKAFTGLDLPDPSSHPDEVKEGVRKSVNRLRASWFSGFRSRSGIGSKNVANHAVVVPVAERGFKCRVVTAHAGARVAYMHQLRRGLFESLKKDGRVREVANGQHRAAVLSACRELAPDGMLLSADLTAASDRIPSDLLKAILLGVLEHSQYPLGLTTQDVMDMALGPYVLHYPDGSQVETQQGVLMGLPTTWPLLCLVHLFWVDLSQYAPTSGNHQDGVRAGRESERICGDDLVAWWRPSRVQLYESIAVACGASFSKGKHLKSSRYGIFTEEIFSVRQDRGEIRASCLRDARFRAKRKVLKDQKLHTDYDVAARSFSVDVLNEDLPKNGPLLKGKFCASTVDSPFYTFGKWARCIPLRWAVRIPRRLPGCPVQSLPDWFCLGPAATSVANHTRQWKRVDNVRKALYPGFGKTLSSYGIPPFLSRALGGGGLPTPKGDGVRIGRVCSRRWRRALGGGLYRSSLLDTPANAWTASASPAYSRACLQAQEFVKRPDVIVTRNGAGVPQYRFHRFAKSAEDELEARSLGGVLWAVCSHRDPLKRDLGVSPFRVRKALDVKIKKLLRLGGFLRFESPVSALLLRQSSASHWIWLKKEEPVTNEPPTTVDISARAGALMSILASRRINPS</sequence>
<reference evidence="1" key="1">
    <citation type="submission" date="2019-10" db="EMBL/GenBank/DDBJ databases">
        <title>The miscellaneous mycovirome associated to the plant pathogenic fungus Erysiphe necator.</title>
        <authorList>
            <person name="Rodriguez-Romero J."/>
            <person name="Chiapello M."/>
            <person name="Cordoba L."/>
            <person name="Turina M."/>
            <person name="Ayllon M.A."/>
        </authorList>
    </citation>
    <scope>NUCLEOTIDE SEQUENCE</scope>
    <source>
        <strain evidence="1">PMS-18_DN49939</strain>
    </source>
</reference>
<organism evidence="1">
    <name type="scientific">Erysiphe necator associated narnavirus 3</name>
    <dbReference type="NCBI Taxonomy" id="2695336"/>
    <lineage>
        <taxon>Viruses</taxon>
        <taxon>Riboviria</taxon>
        <taxon>Orthornavirae</taxon>
        <taxon>Lenarviricota</taxon>
        <taxon>Amabiliviricetes</taxon>
        <taxon>Wolframvirales</taxon>
        <taxon>Narnaviridae</taxon>
        <taxon>Narnavirus</taxon>
    </lineage>
</organism>
<dbReference type="EMBL" id="MN557021">
    <property type="protein sequence ID" value="QHD64826.1"/>
    <property type="molecule type" value="Genomic_RNA"/>
</dbReference>
<proteinExistence type="predicted"/>
<name>A0A7U3MF19_9VIRU</name>
<evidence type="ECO:0000313" key="1">
    <source>
        <dbReference type="EMBL" id="QHD64826.1"/>
    </source>
</evidence>
<protein>
    <submittedName>
        <fullName evidence="1">RdRp</fullName>
    </submittedName>
</protein>